<feature type="transmembrane region" description="Helical" evidence="2">
    <location>
        <begin position="137"/>
        <end position="162"/>
    </location>
</feature>
<evidence type="ECO:0008006" key="5">
    <source>
        <dbReference type="Google" id="ProtNLM"/>
    </source>
</evidence>
<reference evidence="3" key="1">
    <citation type="submission" date="2021-01" db="EMBL/GenBank/DDBJ databases">
        <title>KCTC 19127 draft genome.</title>
        <authorList>
            <person name="An D."/>
        </authorList>
    </citation>
    <scope>NUCLEOTIDE SEQUENCE</scope>
    <source>
        <strain evidence="3">KCTC 19127</strain>
    </source>
</reference>
<keyword evidence="4" id="KW-1185">Reference proteome</keyword>
<dbReference type="Proteomes" id="UP000663801">
    <property type="component" value="Unassembled WGS sequence"/>
</dbReference>
<evidence type="ECO:0000313" key="3">
    <source>
        <dbReference type="EMBL" id="MBM9475810.1"/>
    </source>
</evidence>
<evidence type="ECO:0000256" key="2">
    <source>
        <dbReference type="SAM" id="Phobius"/>
    </source>
</evidence>
<accession>A0A938YMW3</accession>
<dbReference type="AlphaFoldDB" id="A0A938YMW3"/>
<sequence length="171" mass="17731">MSAPRTSPPAGAATPDGPPGADAAARPRRDRPVRPAWSWAARVVALLGVAVVVMVVALGVGMRLDDAAIDRNPGTATATVLSVSPLRTGIEFVEGGGLTVRPTTGVLYPGLLSVGQQFLVEYSTQDPTVVRVAGRTAAVGTLPLVFTLLGTVAVAGPTVWLFRRRSGRPLW</sequence>
<keyword evidence="2" id="KW-0472">Membrane</keyword>
<evidence type="ECO:0000256" key="1">
    <source>
        <dbReference type="SAM" id="MobiDB-lite"/>
    </source>
</evidence>
<keyword evidence="2" id="KW-0812">Transmembrane</keyword>
<proteinExistence type="predicted"/>
<comment type="caution">
    <text evidence="3">The sequence shown here is derived from an EMBL/GenBank/DDBJ whole genome shotgun (WGS) entry which is preliminary data.</text>
</comment>
<dbReference type="RefSeq" id="WP_205255896.1">
    <property type="nucleotide sequence ID" value="NZ_BAAAPV010000002.1"/>
</dbReference>
<evidence type="ECO:0000313" key="4">
    <source>
        <dbReference type="Proteomes" id="UP000663801"/>
    </source>
</evidence>
<dbReference type="EMBL" id="JAERWL010000005">
    <property type="protein sequence ID" value="MBM9475810.1"/>
    <property type="molecule type" value="Genomic_DNA"/>
</dbReference>
<feature type="compositionally biased region" description="Low complexity" evidence="1">
    <location>
        <begin position="8"/>
        <end position="24"/>
    </location>
</feature>
<gene>
    <name evidence="3" type="ORF">JL107_05065</name>
</gene>
<keyword evidence="2" id="KW-1133">Transmembrane helix</keyword>
<organism evidence="3 4">
    <name type="scientific">Nakamurella flavida</name>
    <dbReference type="NCBI Taxonomy" id="363630"/>
    <lineage>
        <taxon>Bacteria</taxon>
        <taxon>Bacillati</taxon>
        <taxon>Actinomycetota</taxon>
        <taxon>Actinomycetes</taxon>
        <taxon>Nakamurellales</taxon>
        <taxon>Nakamurellaceae</taxon>
        <taxon>Nakamurella</taxon>
    </lineage>
</organism>
<name>A0A938YMW3_9ACTN</name>
<protein>
    <recommendedName>
        <fullName evidence="5">DUF3592 domain-containing protein</fullName>
    </recommendedName>
</protein>
<feature type="region of interest" description="Disordered" evidence="1">
    <location>
        <begin position="1"/>
        <end position="30"/>
    </location>
</feature>
<feature type="transmembrane region" description="Helical" evidence="2">
    <location>
        <begin position="36"/>
        <end position="60"/>
    </location>
</feature>